<keyword evidence="4 10" id="KW-0732">Signal</keyword>
<dbReference type="PROSITE" id="PS00512">
    <property type="entry name" value="ALPHA_GALACTOSIDASE"/>
    <property type="match status" value="1"/>
</dbReference>
<feature type="domain" description="Ricin B lectin" evidence="11">
    <location>
        <begin position="460"/>
        <end position="590"/>
    </location>
</feature>
<dbReference type="KEGG" id="apre:CNX65_08320"/>
<dbReference type="EMBL" id="CP023445">
    <property type="protein sequence ID" value="ATE53294.1"/>
    <property type="molecule type" value="Genomic_DNA"/>
</dbReference>
<accession>A0A290Z2S5</accession>
<dbReference type="AlphaFoldDB" id="A0A290Z2S5"/>
<proteinExistence type="inferred from homology"/>
<protein>
    <recommendedName>
        <fullName evidence="3 8">Alpha-galactosidase</fullName>
        <ecNumber evidence="3 8">3.2.1.22</ecNumber>
    </recommendedName>
    <alternativeName>
        <fullName evidence="8">Melibiase</fullName>
    </alternativeName>
</protein>
<dbReference type="Pfam" id="PF16499">
    <property type="entry name" value="Melibiase_2"/>
    <property type="match status" value="1"/>
</dbReference>
<dbReference type="FunFam" id="3.20.20.70:FF:000202">
    <property type="entry name" value="Alpha-galactosidase"/>
    <property type="match status" value="1"/>
</dbReference>
<keyword evidence="5 8" id="KW-0378">Hydrolase</keyword>
<dbReference type="InterPro" id="IPR000111">
    <property type="entry name" value="Glyco_hydro_27/36_CS"/>
</dbReference>
<comment type="catalytic activity">
    <reaction evidence="1 8">
        <text>Hydrolysis of terminal, non-reducing alpha-D-galactose residues in alpha-D-galactosides, including galactose oligosaccharides, galactomannans and galactolipids.</text>
        <dbReference type="EC" id="3.2.1.22"/>
    </reaction>
</comment>
<evidence type="ECO:0000256" key="6">
    <source>
        <dbReference type="ARBA" id="ARBA00023157"/>
    </source>
</evidence>
<evidence type="ECO:0000256" key="3">
    <source>
        <dbReference type="ARBA" id="ARBA00012755"/>
    </source>
</evidence>
<dbReference type="Pfam" id="PF00652">
    <property type="entry name" value="Ricin_B_lectin"/>
    <property type="match status" value="1"/>
</dbReference>
<dbReference type="InterPro" id="IPR000772">
    <property type="entry name" value="Ricin_B_lectin"/>
</dbReference>
<keyword evidence="7 8" id="KW-0326">Glycosidase</keyword>
<dbReference type="CDD" id="cd23418">
    <property type="entry name" value="beta-trefoil_Ricin_XLN-like"/>
    <property type="match status" value="1"/>
</dbReference>
<dbReference type="CDD" id="cd14792">
    <property type="entry name" value="GH27"/>
    <property type="match status" value="1"/>
</dbReference>
<dbReference type="Gene3D" id="2.60.40.1180">
    <property type="entry name" value="Golgi alpha-mannosidase II"/>
    <property type="match status" value="1"/>
</dbReference>
<dbReference type="SMART" id="SM00458">
    <property type="entry name" value="RICIN"/>
    <property type="match status" value="1"/>
</dbReference>
<dbReference type="Proteomes" id="UP000218505">
    <property type="component" value="Chromosome"/>
</dbReference>
<evidence type="ECO:0000313" key="13">
    <source>
        <dbReference type="Proteomes" id="UP000218505"/>
    </source>
</evidence>
<evidence type="ECO:0000313" key="12">
    <source>
        <dbReference type="EMBL" id="ATE53294.1"/>
    </source>
</evidence>
<dbReference type="InterPro" id="IPR013785">
    <property type="entry name" value="Aldolase_TIM"/>
</dbReference>
<gene>
    <name evidence="12" type="ORF">CNX65_08320</name>
</gene>
<dbReference type="PANTHER" id="PTHR11452:SF75">
    <property type="entry name" value="ALPHA-GALACTOSIDASE MEL1"/>
    <property type="match status" value="1"/>
</dbReference>
<keyword evidence="13" id="KW-1185">Reference proteome</keyword>
<evidence type="ECO:0000259" key="11">
    <source>
        <dbReference type="SMART" id="SM00458"/>
    </source>
</evidence>
<dbReference type="Gene3D" id="3.20.20.70">
    <property type="entry name" value="Aldolase class I"/>
    <property type="match status" value="1"/>
</dbReference>
<dbReference type="SUPFAM" id="SSF51011">
    <property type="entry name" value="Glycosyl hydrolase domain"/>
    <property type="match status" value="1"/>
</dbReference>
<dbReference type="PRINTS" id="PR00740">
    <property type="entry name" value="GLHYDRLASE27"/>
</dbReference>
<dbReference type="InterPro" id="IPR013780">
    <property type="entry name" value="Glyco_hydro_b"/>
</dbReference>
<evidence type="ECO:0000256" key="5">
    <source>
        <dbReference type="ARBA" id="ARBA00022801"/>
    </source>
</evidence>
<dbReference type="GO" id="GO:0016052">
    <property type="term" value="P:carbohydrate catabolic process"/>
    <property type="evidence" value="ECO:0007669"/>
    <property type="project" value="UniProtKB-ARBA"/>
</dbReference>
<dbReference type="PROSITE" id="PS50231">
    <property type="entry name" value="RICIN_B_LECTIN"/>
    <property type="match status" value="1"/>
</dbReference>
<evidence type="ECO:0000256" key="4">
    <source>
        <dbReference type="ARBA" id="ARBA00022729"/>
    </source>
</evidence>
<feature type="region of interest" description="Disordered" evidence="9">
    <location>
        <begin position="30"/>
        <end position="98"/>
    </location>
</feature>
<dbReference type="Pfam" id="PF17801">
    <property type="entry name" value="Melibiase_C"/>
    <property type="match status" value="1"/>
</dbReference>
<keyword evidence="6 8" id="KW-1015">Disulfide bond</keyword>
<dbReference type="Gene3D" id="2.80.10.50">
    <property type="match status" value="1"/>
</dbReference>
<name>A0A290Z2S5_9PSEU</name>
<organism evidence="12 13">
    <name type="scientific">Actinosynnema pretiosum</name>
    <dbReference type="NCBI Taxonomy" id="42197"/>
    <lineage>
        <taxon>Bacteria</taxon>
        <taxon>Bacillati</taxon>
        <taxon>Actinomycetota</taxon>
        <taxon>Actinomycetes</taxon>
        <taxon>Pseudonocardiales</taxon>
        <taxon>Pseudonocardiaceae</taxon>
        <taxon>Actinosynnema</taxon>
    </lineage>
</organism>
<feature type="compositionally biased region" description="Low complexity" evidence="9">
    <location>
        <begin position="30"/>
        <end position="73"/>
    </location>
</feature>
<reference evidence="12" key="1">
    <citation type="submission" date="2017-09" db="EMBL/GenBank/DDBJ databases">
        <title>Complete Genome Sequence of ansamitocin-producing Bacterium Actinosynnema pretiosum X47.</title>
        <authorList>
            <person name="Cao G."/>
            <person name="Zong G."/>
            <person name="Zhong C."/>
            <person name="Fu J."/>
        </authorList>
    </citation>
    <scope>NUCLEOTIDE SEQUENCE [LARGE SCALE GENOMIC DNA]</scope>
    <source>
        <strain evidence="12">X47</strain>
    </source>
</reference>
<evidence type="ECO:0000256" key="2">
    <source>
        <dbReference type="ARBA" id="ARBA00009743"/>
    </source>
</evidence>
<dbReference type="InterPro" id="IPR017853">
    <property type="entry name" value="GH"/>
</dbReference>
<feature type="chain" id="PRO_5011973653" description="Alpha-galactosidase" evidence="10">
    <location>
        <begin position="29"/>
        <end position="590"/>
    </location>
</feature>
<dbReference type="EC" id="3.2.1.22" evidence="3 8"/>
<evidence type="ECO:0000256" key="10">
    <source>
        <dbReference type="SAM" id="SignalP"/>
    </source>
</evidence>
<dbReference type="SUPFAM" id="SSF50370">
    <property type="entry name" value="Ricin B-like lectins"/>
    <property type="match status" value="1"/>
</dbReference>
<sequence>MHRARKLITGAVLALLATGVAVPLPASATTATGQAQQTEPTQSQPTQSQPTRSQPTRSQPTQPQPSQSQPTRTGPARPATGLEGAAIPRDPVVPMLDDGASRVPPMGFNNWNSFGCDVTEELIMATADVFVTSGLKDAGYQYVNIDDCWSTRERDADGNLVPDPVKFPKGIKHVADYVHSRGLLLGLYADAGTLTCAGYPGSLGHEQRDAAAFASWGVDYLKYDNCYNQGIDARQRYTTMRDALLATGRRIVFSVCEWGENQPWTWARDVGHLWRTTPDITDTWGSVVDIFHRNAPLNDAAGPGGWNDPDMLEVGNGGMTTTEYRSHFTLWAQMAAPLLIGADLRVATPETMAIYLNRGLIAVNQDPLGVQARPVSSSGTRHVLSKPLADGDRSVVLFNEGGAEAVIGTSLQAIGLPGGGSTATDLWTGATRRFTGAITARVPAHGVVAMRIRADAAPPAGATNLVGGSSGRCLDLPGGRTGVQVALWDCNGGPNQQFRHTASGELRVQGEHCLEAFANGVAEGTQVVTWQCNGGANQRWTRQASGQLVNAGSGLCLDVTAGHLPENNLNGSPIALWRCNSGPNQRWSRQ</sequence>
<dbReference type="GO" id="GO:0004557">
    <property type="term" value="F:alpha-galactosidase activity"/>
    <property type="evidence" value="ECO:0007669"/>
    <property type="project" value="UniProtKB-EC"/>
</dbReference>
<comment type="similarity">
    <text evidence="2 8">Belongs to the glycosyl hydrolase 27 family.</text>
</comment>
<evidence type="ECO:0000256" key="7">
    <source>
        <dbReference type="ARBA" id="ARBA00023295"/>
    </source>
</evidence>
<dbReference type="InterPro" id="IPR035992">
    <property type="entry name" value="Ricin_B-like_lectins"/>
</dbReference>
<dbReference type="RefSeq" id="WP_096492244.1">
    <property type="nucleotide sequence ID" value="NZ_CP023445.1"/>
</dbReference>
<dbReference type="PANTHER" id="PTHR11452">
    <property type="entry name" value="ALPHA-GALACTOSIDASE/ALPHA-N-ACETYLGALACTOSAMINIDASE"/>
    <property type="match status" value="1"/>
</dbReference>
<dbReference type="InterPro" id="IPR002241">
    <property type="entry name" value="Glyco_hydro_27"/>
</dbReference>
<evidence type="ECO:0000256" key="9">
    <source>
        <dbReference type="SAM" id="MobiDB-lite"/>
    </source>
</evidence>
<dbReference type="InterPro" id="IPR041233">
    <property type="entry name" value="Melibiase_C"/>
</dbReference>
<dbReference type="SUPFAM" id="SSF51445">
    <property type="entry name" value="(Trans)glycosidases"/>
    <property type="match status" value="1"/>
</dbReference>
<evidence type="ECO:0000256" key="8">
    <source>
        <dbReference type="RuleBase" id="RU361168"/>
    </source>
</evidence>
<evidence type="ECO:0000256" key="1">
    <source>
        <dbReference type="ARBA" id="ARBA00001255"/>
    </source>
</evidence>
<feature type="signal peptide" evidence="10">
    <location>
        <begin position="1"/>
        <end position="28"/>
    </location>
</feature>